<accession>A0A8J6N8L2</accession>
<comment type="caution">
    <text evidence="2">The sequence shown here is derived from an EMBL/GenBank/DDBJ whole genome shotgun (WGS) entry which is preliminary data.</text>
</comment>
<evidence type="ECO:0000313" key="3">
    <source>
        <dbReference type="Proteomes" id="UP000599024"/>
    </source>
</evidence>
<dbReference type="Pfam" id="PF07238">
    <property type="entry name" value="PilZ"/>
    <property type="match status" value="1"/>
</dbReference>
<dbReference type="InterPro" id="IPR009875">
    <property type="entry name" value="PilZ_domain"/>
</dbReference>
<feature type="domain" description="PilZ" evidence="1">
    <location>
        <begin position="61"/>
        <end position="137"/>
    </location>
</feature>
<dbReference type="SUPFAM" id="SSF141371">
    <property type="entry name" value="PilZ domain-like"/>
    <property type="match status" value="1"/>
</dbReference>
<name>A0A8J6N8L2_9BACT</name>
<dbReference type="Proteomes" id="UP000599024">
    <property type="component" value="Unassembled WGS sequence"/>
</dbReference>
<organism evidence="2 3">
    <name type="scientific">Candidatus Desulfatifera sulfidica</name>
    <dbReference type="NCBI Taxonomy" id="2841691"/>
    <lineage>
        <taxon>Bacteria</taxon>
        <taxon>Pseudomonadati</taxon>
        <taxon>Thermodesulfobacteriota</taxon>
        <taxon>Desulfobulbia</taxon>
        <taxon>Desulfobulbales</taxon>
        <taxon>Desulfobulbaceae</taxon>
        <taxon>Candidatus Desulfatifera</taxon>
    </lineage>
</organism>
<dbReference type="EMBL" id="JACNLK010000057">
    <property type="protein sequence ID" value="MBC8208844.1"/>
    <property type="molecule type" value="Genomic_DNA"/>
</dbReference>
<dbReference type="AlphaFoldDB" id="A0A8J6N8L2"/>
<protein>
    <submittedName>
        <fullName evidence="2">PilZ domain-containing protein</fullName>
    </submittedName>
</protein>
<evidence type="ECO:0000313" key="2">
    <source>
        <dbReference type="EMBL" id="MBC8208844.1"/>
    </source>
</evidence>
<dbReference type="GO" id="GO:0035438">
    <property type="term" value="F:cyclic-di-GMP binding"/>
    <property type="evidence" value="ECO:0007669"/>
    <property type="project" value="InterPro"/>
</dbReference>
<sequence length="152" mass="16757">MPDKEKTGWDQIPSLDLKMDADYTDRIKPNEDRSTHRTDIATLKTVLRDNVSSLPVKVATTAHGIMDGSLLDLSNTGCRASIPQKLNKGERAKVGFKINQRTIVSKAIVKWISPEDDGYSAGLEFQEIADDLKEFLGTLSSAALLNRIGDIK</sequence>
<dbReference type="Gene3D" id="2.40.10.220">
    <property type="entry name" value="predicted glycosyltransferase like domains"/>
    <property type="match status" value="1"/>
</dbReference>
<reference evidence="2 3" key="1">
    <citation type="submission" date="2020-08" db="EMBL/GenBank/DDBJ databases">
        <title>Bridging the membrane lipid divide: bacteria of the FCB group superphylum have the potential to synthesize archaeal ether lipids.</title>
        <authorList>
            <person name="Villanueva L."/>
            <person name="Von Meijenfeldt F.A.B."/>
            <person name="Westbye A.B."/>
            <person name="Yadav S."/>
            <person name="Hopmans E.C."/>
            <person name="Dutilh B.E."/>
            <person name="Sinninghe Damste J.S."/>
        </authorList>
    </citation>
    <scope>NUCLEOTIDE SEQUENCE [LARGE SCALE GENOMIC DNA]</scope>
    <source>
        <strain evidence="2">NIOZ-UU81</strain>
    </source>
</reference>
<proteinExistence type="predicted"/>
<evidence type="ECO:0000259" key="1">
    <source>
        <dbReference type="Pfam" id="PF07238"/>
    </source>
</evidence>
<gene>
    <name evidence="2" type="ORF">H8E79_06720</name>
</gene>